<dbReference type="Proteomes" id="UP000676336">
    <property type="component" value="Unassembled WGS sequence"/>
</dbReference>
<evidence type="ECO:0000313" key="2">
    <source>
        <dbReference type="EMBL" id="CAF1422764.1"/>
    </source>
</evidence>
<protein>
    <submittedName>
        <fullName evidence="2">Uncharacterized protein</fullName>
    </submittedName>
</protein>
<evidence type="ECO:0000313" key="5">
    <source>
        <dbReference type="Proteomes" id="UP000663855"/>
    </source>
</evidence>
<name>A0A815MDI5_9BILA</name>
<reference evidence="2" key="1">
    <citation type="submission" date="2021-02" db="EMBL/GenBank/DDBJ databases">
        <authorList>
            <person name="Nowell W R."/>
        </authorList>
    </citation>
    <scope>NUCLEOTIDE SEQUENCE</scope>
</reference>
<comment type="caution">
    <text evidence="2">The sequence shown here is derived from an EMBL/GenBank/DDBJ whole genome shotgun (WGS) entry which is preliminary data.</text>
</comment>
<gene>
    <name evidence="3" type="ORF">BYL167_LOCUS41081</name>
    <name evidence="2" type="ORF">CJN711_LOCUS23110</name>
    <name evidence="4" type="ORF">SMN809_LOCUS49563</name>
</gene>
<proteinExistence type="predicted"/>
<organism evidence="2 5">
    <name type="scientific">Rotaria magnacalcarata</name>
    <dbReference type="NCBI Taxonomy" id="392030"/>
    <lineage>
        <taxon>Eukaryota</taxon>
        <taxon>Metazoa</taxon>
        <taxon>Spiralia</taxon>
        <taxon>Gnathifera</taxon>
        <taxon>Rotifera</taxon>
        <taxon>Eurotatoria</taxon>
        <taxon>Bdelloidea</taxon>
        <taxon>Philodinida</taxon>
        <taxon>Philodinidae</taxon>
        <taxon>Rotaria</taxon>
    </lineage>
</organism>
<dbReference type="EMBL" id="CAJNOV010010807">
    <property type="protein sequence ID" value="CAF1422764.1"/>
    <property type="molecule type" value="Genomic_DNA"/>
</dbReference>
<dbReference type="EMBL" id="CAJOBH010103247">
    <property type="protein sequence ID" value="CAF4623914.1"/>
    <property type="molecule type" value="Genomic_DNA"/>
</dbReference>
<accession>A0A815MDI5</accession>
<dbReference type="AlphaFoldDB" id="A0A815MDI5"/>
<dbReference type="EMBL" id="CAJOBI010161965">
    <property type="protein sequence ID" value="CAF4854670.1"/>
    <property type="molecule type" value="Genomic_DNA"/>
</dbReference>
<evidence type="ECO:0000313" key="3">
    <source>
        <dbReference type="EMBL" id="CAF4623914.1"/>
    </source>
</evidence>
<evidence type="ECO:0000256" key="1">
    <source>
        <dbReference type="SAM" id="MobiDB-lite"/>
    </source>
</evidence>
<sequence>MPNIKKINSDKQIINDIRSNSITPEEETEDPPRLIFSPDSSIDRYDKSDSYDIGSLKSIHSVEISVDDSRMIQNHSNIDQEESSFIDSTFNDNRYQSTTCNLQHDPVIFDSLVHFAVFI</sequence>
<dbReference type="Proteomes" id="UP000663855">
    <property type="component" value="Unassembled WGS sequence"/>
</dbReference>
<dbReference type="Proteomes" id="UP000681967">
    <property type="component" value="Unassembled WGS sequence"/>
</dbReference>
<feature type="region of interest" description="Disordered" evidence="1">
    <location>
        <begin position="1"/>
        <end position="39"/>
    </location>
</feature>
<evidence type="ECO:0000313" key="4">
    <source>
        <dbReference type="EMBL" id="CAF4854670.1"/>
    </source>
</evidence>